<feature type="compositionally biased region" description="Basic and acidic residues" evidence="6">
    <location>
        <begin position="285"/>
        <end position="308"/>
    </location>
</feature>
<dbReference type="InterPro" id="IPR045853">
    <property type="entry name" value="Pep_chain_release_fac_I_sf"/>
</dbReference>
<feature type="region of interest" description="Disordered" evidence="6">
    <location>
        <begin position="285"/>
        <end position="311"/>
    </location>
</feature>
<dbReference type="SUPFAM" id="SSF75620">
    <property type="entry name" value="Release factor"/>
    <property type="match status" value="1"/>
</dbReference>
<dbReference type="FunFam" id="3.30.70.1660:FF:000004">
    <property type="entry name" value="Peptide chain release factor 1"/>
    <property type="match status" value="1"/>
</dbReference>
<comment type="similarity">
    <text evidence="2">Belongs to the prokaryotic/mitochondrial release factor family.</text>
</comment>
<evidence type="ECO:0000256" key="5">
    <source>
        <dbReference type="ARBA" id="ARBA00022917"/>
    </source>
</evidence>
<name>A0A3B0S8V7_9ZZZZ</name>
<proteinExistence type="inferred from homology"/>
<protein>
    <submittedName>
        <fullName evidence="8">Peptide chain release factor 1</fullName>
    </submittedName>
</protein>
<dbReference type="AlphaFoldDB" id="A0A3B0S8V7"/>
<sequence length="360" mass="39724">MSIISQQRLSQVIDRFEEIEARMGAITDPVEIVALSKEHASIKPVADSAMALLATHKELAELETLQKDVDSDAEMRELAEMERQELLATLPDQEHQMQLLLLPKDKDDEAPVMIEVRAGTGGDEAALFAGDLFRMYQRFCQLEGFQLSLLSSTLGDHGGFKEVIANVKGAGVFGRLKFESGVHRVQRVPDTETQGRIHTSAATVAVLPEPEDIDIQIADKDLRIDVFRASGPGGQSVNTTDSAVRITHLPTGIVASQQDEKSQHKNRAKAMLVLKARLYEKKRSEADALRSAERKDQVGSGDRSEKVRTYNYPQGRVTDHRIKLTIQNLPKIISGDGLAEVIDALITEDQARKLAALEDV</sequence>
<reference evidence="8" key="1">
    <citation type="submission" date="2018-06" db="EMBL/GenBank/DDBJ databases">
        <authorList>
            <person name="Zhirakovskaya E."/>
        </authorList>
    </citation>
    <scope>NUCLEOTIDE SEQUENCE</scope>
</reference>
<dbReference type="PANTHER" id="PTHR43804">
    <property type="entry name" value="LD18447P"/>
    <property type="match status" value="1"/>
</dbReference>
<dbReference type="SMART" id="SM00937">
    <property type="entry name" value="PCRF"/>
    <property type="match status" value="1"/>
</dbReference>
<dbReference type="Gene3D" id="3.30.160.20">
    <property type="match status" value="1"/>
</dbReference>
<evidence type="ECO:0000256" key="2">
    <source>
        <dbReference type="ARBA" id="ARBA00010835"/>
    </source>
</evidence>
<evidence type="ECO:0000256" key="3">
    <source>
        <dbReference type="ARBA" id="ARBA00022481"/>
    </source>
</evidence>
<evidence type="ECO:0000256" key="4">
    <source>
        <dbReference type="ARBA" id="ARBA00022490"/>
    </source>
</evidence>
<dbReference type="InterPro" id="IPR005139">
    <property type="entry name" value="PCRF"/>
</dbReference>
<dbReference type="Pfam" id="PF03462">
    <property type="entry name" value="PCRF"/>
    <property type="match status" value="1"/>
</dbReference>
<evidence type="ECO:0000259" key="7">
    <source>
        <dbReference type="PROSITE" id="PS00745"/>
    </source>
</evidence>
<dbReference type="EMBL" id="UOEE01000273">
    <property type="protein sequence ID" value="VAV99291.1"/>
    <property type="molecule type" value="Genomic_DNA"/>
</dbReference>
<dbReference type="InterPro" id="IPR004373">
    <property type="entry name" value="RF-1"/>
</dbReference>
<dbReference type="GO" id="GO:0005829">
    <property type="term" value="C:cytosol"/>
    <property type="evidence" value="ECO:0007669"/>
    <property type="project" value="UniProtKB-ARBA"/>
</dbReference>
<accession>A0A3B0S8V7</accession>
<dbReference type="FunFam" id="3.30.70.1660:FF:000002">
    <property type="entry name" value="Peptide chain release factor 1"/>
    <property type="match status" value="1"/>
</dbReference>
<dbReference type="InterPro" id="IPR000352">
    <property type="entry name" value="Pep_chain_release_fac_I"/>
</dbReference>
<dbReference type="NCBIfam" id="TIGR00019">
    <property type="entry name" value="prfA"/>
    <property type="match status" value="1"/>
</dbReference>
<keyword evidence="5" id="KW-0648">Protein biosynthesis</keyword>
<dbReference type="Gene3D" id="3.30.70.1660">
    <property type="match status" value="2"/>
</dbReference>
<dbReference type="PANTHER" id="PTHR43804:SF7">
    <property type="entry name" value="LD18447P"/>
    <property type="match status" value="1"/>
</dbReference>
<dbReference type="GO" id="GO:0016149">
    <property type="term" value="F:translation release factor activity, codon specific"/>
    <property type="evidence" value="ECO:0007669"/>
    <property type="project" value="InterPro"/>
</dbReference>
<dbReference type="HAMAP" id="MF_00093">
    <property type="entry name" value="Rel_fac_1"/>
    <property type="match status" value="1"/>
</dbReference>
<dbReference type="PROSITE" id="PS00745">
    <property type="entry name" value="RF_PROK_I"/>
    <property type="match status" value="1"/>
</dbReference>
<evidence type="ECO:0000256" key="6">
    <source>
        <dbReference type="SAM" id="MobiDB-lite"/>
    </source>
</evidence>
<comment type="subcellular location">
    <subcellularLocation>
        <location evidence="1">Cytoplasm</location>
    </subcellularLocation>
</comment>
<dbReference type="NCBIfam" id="NF001859">
    <property type="entry name" value="PRK00591.1"/>
    <property type="match status" value="1"/>
</dbReference>
<gene>
    <name evidence="8" type="ORF">MNBD_ALPHA06-2074</name>
</gene>
<feature type="domain" description="Prokaryotic-type class I peptide chain release factors" evidence="7">
    <location>
        <begin position="228"/>
        <end position="244"/>
    </location>
</feature>
<dbReference type="InterPro" id="IPR050057">
    <property type="entry name" value="Prokaryotic/Mito_RF"/>
</dbReference>
<dbReference type="Gene3D" id="6.10.140.1950">
    <property type="match status" value="1"/>
</dbReference>
<evidence type="ECO:0000256" key="1">
    <source>
        <dbReference type="ARBA" id="ARBA00004496"/>
    </source>
</evidence>
<dbReference type="Pfam" id="PF00472">
    <property type="entry name" value="RF-1"/>
    <property type="match status" value="1"/>
</dbReference>
<keyword evidence="4" id="KW-0963">Cytoplasm</keyword>
<keyword evidence="3" id="KW-0488">Methylation</keyword>
<organism evidence="8">
    <name type="scientific">hydrothermal vent metagenome</name>
    <dbReference type="NCBI Taxonomy" id="652676"/>
    <lineage>
        <taxon>unclassified sequences</taxon>
        <taxon>metagenomes</taxon>
        <taxon>ecological metagenomes</taxon>
    </lineage>
</organism>
<evidence type="ECO:0000313" key="8">
    <source>
        <dbReference type="EMBL" id="VAV99291.1"/>
    </source>
</evidence>
<dbReference type="FunFam" id="3.30.160.20:FF:000004">
    <property type="entry name" value="Peptide chain release factor 1"/>
    <property type="match status" value="1"/>
</dbReference>